<accession>A0A328DX33</accession>
<gene>
    <name evidence="2" type="ORF">DM860_001061</name>
</gene>
<organism evidence="2 3">
    <name type="scientific">Cuscuta australis</name>
    <dbReference type="NCBI Taxonomy" id="267555"/>
    <lineage>
        <taxon>Eukaryota</taxon>
        <taxon>Viridiplantae</taxon>
        <taxon>Streptophyta</taxon>
        <taxon>Embryophyta</taxon>
        <taxon>Tracheophyta</taxon>
        <taxon>Spermatophyta</taxon>
        <taxon>Magnoliopsida</taxon>
        <taxon>eudicotyledons</taxon>
        <taxon>Gunneridae</taxon>
        <taxon>Pentapetalae</taxon>
        <taxon>asterids</taxon>
        <taxon>lamiids</taxon>
        <taxon>Solanales</taxon>
        <taxon>Convolvulaceae</taxon>
        <taxon>Cuscuteae</taxon>
        <taxon>Cuscuta</taxon>
        <taxon>Cuscuta subgen. Grammica</taxon>
        <taxon>Cuscuta sect. Cleistogrammica</taxon>
    </lineage>
</organism>
<evidence type="ECO:0008006" key="4">
    <source>
        <dbReference type="Google" id="ProtNLM"/>
    </source>
</evidence>
<name>A0A328DX33_9ASTE</name>
<dbReference type="PANTHER" id="PTHR34676">
    <property type="entry name" value="DUF4219 DOMAIN-CONTAINING PROTEIN-RELATED"/>
    <property type="match status" value="1"/>
</dbReference>
<dbReference type="PANTHER" id="PTHR34676:SF8">
    <property type="entry name" value="TRANSMEMBRANE PROTEIN"/>
    <property type="match status" value="1"/>
</dbReference>
<keyword evidence="3" id="KW-1185">Reference proteome</keyword>
<feature type="region of interest" description="Disordered" evidence="1">
    <location>
        <begin position="111"/>
        <end position="131"/>
    </location>
</feature>
<evidence type="ECO:0000313" key="2">
    <source>
        <dbReference type="EMBL" id="RAL48741.1"/>
    </source>
</evidence>
<evidence type="ECO:0000256" key="1">
    <source>
        <dbReference type="SAM" id="MobiDB-lite"/>
    </source>
</evidence>
<sequence length="131" mass="14507">MNAKAMNILHCSLEPDEFARVCSCKTAKEVWDLLQATLEGDTSTKQTMLALGNSEYESFKIGQHESIQDANRRLVFSQTFVRQYPNPNSLSRPLNASLLAPLVARPCRRRTSLPAPPLSPVPPSSSLPLQI</sequence>
<dbReference type="EMBL" id="NQVE01000097">
    <property type="protein sequence ID" value="RAL48741.1"/>
    <property type="molecule type" value="Genomic_DNA"/>
</dbReference>
<comment type="caution">
    <text evidence="2">The sequence shown here is derived from an EMBL/GenBank/DDBJ whole genome shotgun (WGS) entry which is preliminary data.</text>
</comment>
<feature type="compositionally biased region" description="Pro residues" evidence="1">
    <location>
        <begin position="114"/>
        <end position="125"/>
    </location>
</feature>
<dbReference type="Proteomes" id="UP000249390">
    <property type="component" value="Unassembled WGS sequence"/>
</dbReference>
<evidence type="ECO:0000313" key="3">
    <source>
        <dbReference type="Proteomes" id="UP000249390"/>
    </source>
</evidence>
<proteinExistence type="predicted"/>
<dbReference type="AlphaFoldDB" id="A0A328DX33"/>
<dbReference type="Pfam" id="PF14223">
    <property type="entry name" value="Retrotran_gag_2"/>
    <property type="match status" value="1"/>
</dbReference>
<protein>
    <recommendedName>
        <fullName evidence="4">UBN2 domain-containing protein</fullName>
    </recommendedName>
</protein>
<reference evidence="2 3" key="1">
    <citation type="submission" date="2018-06" db="EMBL/GenBank/DDBJ databases">
        <title>The Genome of Cuscuta australis (Dodder) Provides Insight into the Evolution of Plant Parasitism.</title>
        <authorList>
            <person name="Liu H."/>
        </authorList>
    </citation>
    <scope>NUCLEOTIDE SEQUENCE [LARGE SCALE GENOMIC DNA]</scope>
    <source>
        <strain evidence="3">cv. Yunnan</strain>
        <tissue evidence="2">Vines</tissue>
    </source>
</reference>